<sequence>MRAFFKQSAGLLMLASSMIAAPAMALGETLSLAHFVAPAHVVTASVVEPLSEGVEADSNGDLTIQVYPGGELGAGPMEQYVRAVQGVADITWGLSGYTSSQFPKSMIVEMPGAIPEGMTGYDMLWNAFDEHLADEFPGTRPLALWVSEPSIFIMRDREIRSPEDLQGLRIRVSGSVPGALVEAFGATPVQMPAGEMYNALQTGLIEGIVTGASAVNDFKLDEVANSYTVGAPLGHIMFYLVMNEERYEGLSEEHRAILDEHTGRGLSQKGEEGWNASAERTLRALRDNPDNTVIDLTEEEIATFTEIADPLREKLIEEMGAEDVLTAMTGN</sequence>
<proteinExistence type="predicted"/>
<dbReference type="Proteomes" id="UP001320831">
    <property type="component" value="Unassembled WGS sequence"/>
</dbReference>
<dbReference type="EMBL" id="JAOCZP010000013">
    <property type="protein sequence ID" value="MCT7378382.1"/>
    <property type="molecule type" value="Genomic_DNA"/>
</dbReference>
<keyword evidence="4" id="KW-1185">Reference proteome</keyword>
<dbReference type="InterPro" id="IPR018389">
    <property type="entry name" value="DctP_fam"/>
</dbReference>
<dbReference type="SUPFAM" id="SSF53850">
    <property type="entry name" value="Periplasmic binding protein-like II"/>
    <property type="match status" value="1"/>
</dbReference>
<keyword evidence="1 2" id="KW-0732">Signal</keyword>
<evidence type="ECO:0000313" key="3">
    <source>
        <dbReference type="EMBL" id="MCT7378382.1"/>
    </source>
</evidence>
<accession>A0ABT2LV27</accession>
<dbReference type="NCBIfam" id="NF037995">
    <property type="entry name" value="TRAP_S1"/>
    <property type="match status" value="1"/>
</dbReference>
<feature type="signal peptide" evidence="2">
    <location>
        <begin position="1"/>
        <end position="25"/>
    </location>
</feature>
<dbReference type="PANTHER" id="PTHR33376">
    <property type="match status" value="1"/>
</dbReference>
<dbReference type="Pfam" id="PF03480">
    <property type="entry name" value="DctP"/>
    <property type="match status" value="1"/>
</dbReference>
<comment type="caution">
    <text evidence="3">The sequence shown here is derived from an EMBL/GenBank/DDBJ whole genome shotgun (WGS) entry which is preliminary data.</text>
</comment>
<reference evidence="3 4" key="1">
    <citation type="submission" date="2022-09" db="EMBL/GenBank/DDBJ databases">
        <title>Chelativorans salina sp. nov., a novel slightly halophilic bacterium isolated from a saline lake sediment enrichment.</title>
        <authorList>
            <person name="Gao L."/>
            <person name="Fang B.-Z."/>
            <person name="Li W.-J."/>
        </authorList>
    </citation>
    <scope>NUCLEOTIDE SEQUENCE [LARGE SCALE GENOMIC DNA]</scope>
    <source>
        <strain evidence="3 4">EGI FJ00035</strain>
    </source>
</reference>
<dbReference type="PANTHER" id="PTHR33376:SF15">
    <property type="entry name" value="BLL6794 PROTEIN"/>
    <property type="match status" value="1"/>
</dbReference>
<evidence type="ECO:0000256" key="1">
    <source>
        <dbReference type="ARBA" id="ARBA00022729"/>
    </source>
</evidence>
<evidence type="ECO:0000313" key="4">
    <source>
        <dbReference type="Proteomes" id="UP001320831"/>
    </source>
</evidence>
<gene>
    <name evidence="3" type="ORF">N5A92_25565</name>
</gene>
<feature type="chain" id="PRO_5047490408" evidence="2">
    <location>
        <begin position="26"/>
        <end position="331"/>
    </location>
</feature>
<dbReference type="CDD" id="cd13665">
    <property type="entry name" value="PBP2_TRAP_Dctp3_4"/>
    <property type="match status" value="1"/>
</dbReference>
<organism evidence="3 4">
    <name type="scientific">Chelativorans salis</name>
    <dbReference type="NCBI Taxonomy" id="2978478"/>
    <lineage>
        <taxon>Bacteria</taxon>
        <taxon>Pseudomonadati</taxon>
        <taxon>Pseudomonadota</taxon>
        <taxon>Alphaproteobacteria</taxon>
        <taxon>Hyphomicrobiales</taxon>
        <taxon>Phyllobacteriaceae</taxon>
        <taxon>Chelativorans</taxon>
    </lineage>
</organism>
<dbReference type="RefSeq" id="WP_260907301.1">
    <property type="nucleotide sequence ID" value="NZ_JAOCZP010000013.1"/>
</dbReference>
<dbReference type="InterPro" id="IPR038404">
    <property type="entry name" value="TRAP_DctP_sf"/>
</dbReference>
<evidence type="ECO:0000256" key="2">
    <source>
        <dbReference type="SAM" id="SignalP"/>
    </source>
</evidence>
<protein>
    <submittedName>
        <fullName evidence="3">TRAP transporter substrate-binding protein</fullName>
    </submittedName>
</protein>
<dbReference type="Gene3D" id="3.40.190.170">
    <property type="entry name" value="Bacterial extracellular solute-binding protein, family 7"/>
    <property type="match status" value="1"/>
</dbReference>
<name>A0ABT2LV27_9HYPH</name>